<organism evidence="2 3">
    <name type="scientific">Streptomyces capoamus</name>
    <dbReference type="NCBI Taxonomy" id="68183"/>
    <lineage>
        <taxon>Bacteria</taxon>
        <taxon>Bacillati</taxon>
        <taxon>Actinomycetota</taxon>
        <taxon>Actinomycetes</taxon>
        <taxon>Kitasatosporales</taxon>
        <taxon>Streptomycetaceae</taxon>
        <taxon>Streptomyces</taxon>
    </lineage>
</organism>
<accession>A0A919C857</accession>
<reference evidence="3" key="1">
    <citation type="journal article" date="2019" name="Int. J. Syst. Evol. Microbiol.">
        <title>The Global Catalogue of Microorganisms (GCM) 10K type strain sequencing project: providing services to taxonomists for standard genome sequencing and annotation.</title>
        <authorList>
            <consortium name="The Broad Institute Genomics Platform"/>
            <consortium name="The Broad Institute Genome Sequencing Center for Infectious Disease"/>
            <person name="Wu L."/>
            <person name="Ma J."/>
        </authorList>
    </citation>
    <scope>NUCLEOTIDE SEQUENCE [LARGE SCALE GENOMIC DNA]</scope>
    <source>
        <strain evidence="3">JCM 4253</strain>
    </source>
</reference>
<evidence type="ECO:0000313" key="3">
    <source>
        <dbReference type="Proteomes" id="UP000619355"/>
    </source>
</evidence>
<evidence type="ECO:0000313" key="2">
    <source>
        <dbReference type="EMBL" id="GHG52498.1"/>
    </source>
</evidence>
<dbReference type="Proteomes" id="UP000619355">
    <property type="component" value="Unassembled WGS sequence"/>
</dbReference>
<comment type="caution">
    <text evidence="2">The sequence shown here is derived from an EMBL/GenBank/DDBJ whole genome shotgun (WGS) entry which is preliminary data.</text>
</comment>
<name>A0A919C857_9ACTN</name>
<sequence length="87" mass="9271">MGMSAPPVVLRAADGTPVTVPAPGALAKRARLFFRVPPRAPGRDRVTQDRPPWPADGIPPTGYATGRRPAAVQNVKLRPPVLYTYGS</sequence>
<proteinExistence type="predicted"/>
<evidence type="ECO:0000256" key="1">
    <source>
        <dbReference type="SAM" id="MobiDB-lite"/>
    </source>
</evidence>
<dbReference type="AlphaFoldDB" id="A0A919C857"/>
<feature type="region of interest" description="Disordered" evidence="1">
    <location>
        <begin position="37"/>
        <end position="71"/>
    </location>
</feature>
<protein>
    <submittedName>
        <fullName evidence="2">Uncharacterized protein</fullName>
    </submittedName>
</protein>
<keyword evidence="3" id="KW-1185">Reference proteome</keyword>
<gene>
    <name evidence="2" type="ORF">GCM10018980_35840</name>
</gene>
<dbReference type="EMBL" id="BNBF01000010">
    <property type="protein sequence ID" value="GHG52498.1"/>
    <property type="molecule type" value="Genomic_DNA"/>
</dbReference>